<dbReference type="PROSITE" id="PS50086">
    <property type="entry name" value="TBC_RABGAP"/>
    <property type="match status" value="1"/>
</dbReference>
<feature type="domain" description="Rab-GAP TBC" evidence="3">
    <location>
        <begin position="206"/>
        <end position="416"/>
    </location>
</feature>
<dbReference type="FunFam" id="1.10.8.270:FF:000041">
    <property type="entry name" value="TBC1 domain family member 25"/>
    <property type="match status" value="1"/>
</dbReference>
<organism evidence="4 5">
    <name type="scientific">Exocentrus adspersus</name>
    <dbReference type="NCBI Taxonomy" id="1586481"/>
    <lineage>
        <taxon>Eukaryota</taxon>
        <taxon>Metazoa</taxon>
        <taxon>Ecdysozoa</taxon>
        <taxon>Arthropoda</taxon>
        <taxon>Hexapoda</taxon>
        <taxon>Insecta</taxon>
        <taxon>Pterygota</taxon>
        <taxon>Neoptera</taxon>
        <taxon>Endopterygota</taxon>
        <taxon>Coleoptera</taxon>
        <taxon>Polyphaga</taxon>
        <taxon>Cucujiformia</taxon>
        <taxon>Chrysomeloidea</taxon>
        <taxon>Cerambycidae</taxon>
        <taxon>Lamiinae</taxon>
        <taxon>Acanthocinini</taxon>
        <taxon>Exocentrus</taxon>
    </lineage>
</organism>
<feature type="compositionally biased region" description="Polar residues" evidence="2">
    <location>
        <begin position="567"/>
        <end position="577"/>
    </location>
</feature>
<feature type="compositionally biased region" description="Polar residues" evidence="2">
    <location>
        <begin position="545"/>
        <end position="554"/>
    </location>
</feature>
<reference evidence="4 5" key="1">
    <citation type="journal article" date="2023" name="Insect Mol. Biol.">
        <title>Genome sequencing provides insights into the evolution of gene families encoding plant cell wall-degrading enzymes in longhorned beetles.</title>
        <authorList>
            <person name="Shin N.R."/>
            <person name="Okamura Y."/>
            <person name="Kirsch R."/>
            <person name="Pauchet Y."/>
        </authorList>
    </citation>
    <scope>NUCLEOTIDE SEQUENCE [LARGE SCALE GENOMIC DNA]</scope>
    <source>
        <strain evidence="4">EAD_L_NR</strain>
    </source>
</reference>
<feature type="compositionally biased region" description="Acidic residues" evidence="2">
    <location>
        <begin position="716"/>
        <end position="730"/>
    </location>
</feature>
<accession>A0AAV8VTR0</accession>
<dbReference type="EMBL" id="JANEYG010000033">
    <property type="protein sequence ID" value="KAJ8917539.1"/>
    <property type="molecule type" value="Genomic_DNA"/>
</dbReference>
<dbReference type="AlphaFoldDB" id="A0AAV8VTR0"/>
<gene>
    <name evidence="4" type="ORF">NQ315_005588</name>
</gene>
<dbReference type="InterPro" id="IPR000195">
    <property type="entry name" value="Rab-GAP-TBC_dom"/>
</dbReference>
<dbReference type="GO" id="GO:0005776">
    <property type="term" value="C:autophagosome"/>
    <property type="evidence" value="ECO:0007669"/>
    <property type="project" value="TreeGrafter"/>
</dbReference>
<sequence>MSGVFGYSREAVRVKVRKCEGNQQPEMRKFSVDPQITSFEVLQSILGKAFDLKGDFTICYRVYDVNGHETYMPLLSDWDLDAAFLKAHNTSVATNSEPCLCLRVDLKPFEECSDDWEMKQNVPIITQFRTATSQEAKPSPRLHGIFNQMGKTFNMVQRAFNFGEDGNTSLQPPRPPLSDSEFRRFLDPVGQIIYTKELRSVIYFGGIDPSLRKVVWKHLLNVYPDGMTGRERMDYIKKKATEYVGLRETWKNAIAQGPVVGELAYTTGMVRKDVLRTDRHHPFYAGSDDNQNIASLFNILTTYALNHPKVSYCQGMSDLASPLLVTMNDEAHAYICFCALMQRLCTNFMIDGIAMTQKFTHLAEGLMYYDPEFYNYLKLHQADDLLFCYRWLLLEMKREFAFEDSLRMLEVLWSSLPADPPEKELKLYDALFQLPAMSTPPISPLVKTPRENPYTKVCALRRQSSSISLSNYNSKKTIQVKRQNHSLDESISKCRNNILDIKFKHQSLDDTALTRNKNKSNDASPKSPKSCSSVKDDSSSKSSSLAPVTPNSPKSPKPELRPRSVSPLEQKSDSVVLNNRINTQRMFHDRSASLSSSMSNLIRNSKKTGHFKDLKDKIAAAKLFSSLDRLDTTHSIKEEEERKPRGKMVKNLNEFLNFGAVNRNKISDVNFETSNEKPKIMLTKSSFDDSESSSFDHNSSGAEKTRCLSSTSNSYEDTDTFDETSPDDSQEYFPMTTSVTRELRLELENLDRKVFGDKFIDKLSDSSASSEINSETKTEKENIVPQAQADVEVEVSNTNQVFDKRKSDDIFIWENPLHQTSPNKNIPYYTETPDEQADIEYDTPTVVNETSARKTVTPIKIVNETVKQEPKLQVTEENEIFHQHQNVPEPAPAFPKFNNITANGTATGMTNSCEEVTESIKASSMLPPPHEFGGGNPFLMFLCITLLMQHRDHIIGKGMDYNEMAMHFDKMVRKHNVIRVLNQARQMYARYIKQHSIAQQKIDTRNEDC</sequence>
<evidence type="ECO:0000313" key="5">
    <source>
        <dbReference type="Proteomes" id="UP001159042"/>
    </source>
</evidence>
<evidence type="ECO:0000256" key="2">
    <source>
        <dbReference type="SAM" id="MobiDB-lite"/>
    </source>
</evidence>
<dbReference type="Gene3D" id="1.10.8.270">
    <property type="entry name" value="putative rabgap domain of human tbc1 domain family member 14 like domains"/>
    <property type="match status" value="1"/>
</dbReference>
<name>A0AAV8VTR0_9CUCU</name>
<dbReference type="Proteomes" id="UP001159042">
    <property type="component" value="Unassembled WGS sequence"/>
</dbReference>
<dbReference type="PANTHER" id="PTHR22957:SF333">
    <property type="entry name" value="TBC1 DOMAIN FAMILY MEMBER 25"/>
    <property type="match status" value="1"/>
</dbReference>
<feature type="region of interest" description="Disordered" evidence="2">
    <location>
        <begin position="684"/>
        <end position="732"/>
    </location>
</feature>
<feature type="region of interest" description="Disordered" evidence="2">
    <location>
        <begin position="512"/>
        <end position="577"/>
    </location>
</feature>
<dbReference type="InterPro" id="IPR035969">
    <property type="entry name" value="Rab-GAP_TBC_sf"/>
</dbReference>
<evidence type="ECO:0000313" key="4">
    <source>
        <dbReference type="EMBL" id="KAJ8917539.1"/>
    </source>
</evidence>
<dbReference type="SMART" id="SM00164">
    <property type="entry name" value="TBC"/>
    <property type="match status" value="1"/>
</dbReference>
<dbReference type="Gene3D" id="1.10.472.80">
    <property type="entry name" value="Ypt/Rab-GAP domain of gyp1p, domain 3"/>
    <property type="match status" value="1"/>
</dbReference>
<dbReference type="Pfam" id="PF00566">
    <property type="entry name" value="RabGAP-TBC"/>
    <property type="match status" value="1"/>
</dbReference>
<evidence type="ECO:0000256" key="1">
    <source>
        <dbReference type="ARBA" id="ARBA00022468"/>
    </source>
</evidence>
<dbReference type="GO" id="GO:1901096">
    <property type="term" value="P:regulation of autophagosome maturation"/>
    <property type="evidence" value="ECO:0007669"/>
    <property type="project" value="TreeGrafter"/>
</dbReference>
<evidence type="ECO:0000259" key="3">
    <source>
        <dbReference type="PROSITE" id="PS50086"/>
    </source>
</evidence>
<comment type="caution">
    <text evidence="4">The sequence shown here is derived from an EMBL/GenBank/DDBJ whole genome shotgun (WGS) entry which is preliminary data.</text>
</comment>
<protein>
    <recommendedName>
        <fullName evidence="3">Rab-GAP TBC domain-containing protein</fullName>
    </recommendedName>
</protein>
<keyword evidence="5" id="KW-1185">Reference proteome</keyword>
<feature type="compositionally biased region" description="Low complexity" evidence="2">
    <location>
        <begin position="524"/>
        <end position="533"/>
    </location>
</feature>
<dbReference type="GO" id="GO:0005096">
    <property type="term" value="F:GTPase activator activity"/>
    <property type="evidence" value="ECO:0007669"/>
    <property type="project" value="UniProtKB-KW"/>
</dbReference>
<proteinExistence type="predicted"/>
<dbReference type="PANTHER" id="PTHR22957">
    <property type="entry name" value="TBC1 DOMAIN FAMILY MEMBER GTPASE-ACTIVATING PROTEIN"/>
    <property type="match status" value="1"/>
</dbReference>
<keyword evidence="1" id="KW-0343">GTPase activation</keyword>
<dbReference type="SUPFAM" id="SSF47923">
    <property type="entry name" value="Ypt/Rab-GAP domain of gyp1p"/>
    <property type="match status" value="2"/>
</dbReference>